<evidence type="ECO:0000256" key="5">
    <source>
        <dbReference type="ARBA" id="ARBA00023004"/>
    </source>
</evidence>
<dbReference type="InterPro" id="IPR048328">
    <property type="entry name" value="Dyp_perox_C"/>
</dbReference>
<dbReference type="Proteomes" id="UP001365846">
    <property type="component" value="Unassembled WGS sequence"/>
</dbReference>
<keyword evidence="2 7" id="KW-0575">Peroxidase</keyword>
<evidence type="ECO:0000313" key="7">
    <source>
        <dbReference type="EMBL" id="MEJ8812723.1"/>
    </source>
</evidence>
<name>A0ABU8VGD1_9BURK</name>
<dbReference type="RefSeq" id="WP_340357964.1">
    <property type="nucleotide sequence ID" value="NZ_JBBKZU010000006.1"/>
</dbReference>
<dbReference type="PANTHER" id="PTHR30521">
    <property type="entry name" value="DEFERROCHELATASE/PEROXIDASE"/>
    <property type="match status" value="1"/>
</dbReference>
<reference evidence="7 8" key="1">
    <citation type="submission" date="2024-03" db="EMBL/GenBank/DDBJ databases">
        <title>Novel species of the genus Variovorax.</title>
        <authorList>
            <person name="Liu Q."/>
            <person name="Xin Y.-H."/>
        </authorList>
    </citation>
    <scope>NUCLEOTIDE SEQUENCE [LARGE SCALE GENOMIC DNA]</scope>
    <source>
        <strain evidence="7 8">KACC 18899</strain>
    </source>
</reference>
<evidence type="ECO:0000259" key="6">
    <source>
        <dbReference type="Pfam" id="PF20628"/>
    </source>
</evidence>
<evidence type="ECO:0000313" key="8">
    <source>
        <dbReference type="Proteomes" id="UP001365846"/>
    </source>
</evidence>
<dbReference type="Pfam" id="PF20628">
    <property type="entry name" value="Dyp_perox_C"/>
    <property type="match status" value="1"/>
</dbReference>
<accession>A0ABU8VGD1</accession>
<feature type="domain" description="Dyp-type peroxidase C-terminal" evidence="6">
    <location>
        <begin position="534"/>
        <end position="689"/>
    </location>
</feature>
<sequence length="1214" mass="132535">MRTKVTGGELGGLTNLAVLAPVKTGFIEGLETMTYVDRLHRLLDALNEARQNLKEATLVDPQFPDALGRFGILRNFRYTVVPPESAIAADGTPGRYRLALNVTFDGGWEPYMRVIYRDIGFLLDALFCHCDGYPGSQTSSYDAYCRWVRENEQMAGLFYADSSVTSSDQPYLEQIERIQRETADPAKADRLIAGHGVKPTLVQIRDGRVQAEARPEAAAFTSLRALKGLYRLSPLFTSTTERRILLRFTQEVLKDFKAILPKIRPPLSFAIEAGAKDELAWFRGSDKEARDAAPPDDSFTPAGVVQAGIVGDRGSATHGCLVLLRVRDPDKAAAWLKVAPISGHGTQDADGIRRNIAFTYAGLRALGFSAEQLDPLPREFMDGMESRAGLLGDVRVNHPDFWPRPERCDENLKADPNSRVDLQAVHVAFMMRLTDDRPECASAALHPQLAGAISLLTPASAGMQVVAVQPTRSWREGSTGREHFGFLDGFSQPGLQKVEPTPLQRDTVLPGDLFLGRDNSFGDKPDATSAPPALLQNGTFLVVRKLRQHLDHLHAALDSHLQDKDLGGEDAKAKRKQAILEKMMGRRQDGTPLVSPASPASGNDFDYDEDAEGRQCPFHAHVRRANPRDRREPMPRIVRAGMSYGERLDPKADPKASPNAAPAADRGIVFMAYCASISEQFEVIQRWIAGGNSSGVSSAQADPFLAVPRPGDRRTFRCLESGSPNEVLRVDLGDKPFATLQWGLYLFVPSMDALRNIAALRRQTPASTAAGLPPGWPPASSLDHWRQRLEDPDPERSVSANTWQQVRRQGGYKDARPYGLLVGRQADVLRILQDKGGKYSVQGYGQRMAASLGHNHLGMDANTGHAVQAPVINSAIEAITEKEAFGLTFAIVDKVLKEIMKFAVPNPDGSQRAPVDLVTLAEKVLAALCTQWIGLPEPTAAQGKPGNLMEVGGREPGNPQPPRCPGNFFSASHFIFNPHPRRETVETGKVQGKAVLDAVKQLLHHKKPLGKLAEAIVDGLQAVEAIRPEKRQEVIANSISGVLLGFPPTVYGNYLRTMETWTREKSLWEYQQRLADLKPTVTDPYERARQALRGGVMNTMRKRPVPEQLWRCPVVNGQVVGARDGEPGEDQRIVLGIASALTDAAAPDEMMFGGSRDPASPVATEHACPGYGMGVGVMLGLIAGLFEAGTLRPTGSPVLLMLTQPRPPQATAAA</sequence>
<organism evidence="7 8">
    <name type="scientific">Variovorax ureilyticus</name>
    <dbReference type="NCBI Taxonomy" id="1836198"/>
    <lineage>
        <taxon>Bacteria</taxon>
        <taxon>Pseudomonadati</taxon>
        <taxon>Pseudomonadota</taxon>
        <taxon>Betaproteobacteria</taxon>
        <taxon>Burkholderiales</taxon>
        <taxon>Comamonadaceae</taxon>
        <taxon>Variovorax</taxon>
    </lineage>
</organism>
<evidence type="ECO:0000256" key="3">
    <source>
        <dbReference type="ARBA" id="ARBA00022723"/>
    </source>
</evidence>
<keyword evidence="3" id="KW-0479">Metal-binding</keyword>
<dbReference type="NCBIfam" id="TIGR01413">
    <property type="entry name" value="Dyp_perox_fam"/>
    <property type="match status" value="1"/>
</dbReference>
<keyword evidence="4" id="KW-0560">Oxidoreductase</keyword>
<dbReference type="PANTHER" id="PTHR30521:SF5">
    <property type="entry name" value="BLR4509 PROTEIN"/>
    <property type="match status" value="1"/>
</dbReference>
<evidence type="ECO:0000256" key="2">
    <source>
        <dbReference type="ARBA" id="ARBA00022559"/>
    </source>
</evidence>
<proteinExistence type="predicted"/>
<gene>
    <name evidence="7" type="ORF">WKW77_16675</name>
</gene>
<dbReference type="InterPro" id="IPR011008">
    <property type="entry name" value="Dimeric_a/b-barrel"/>
</dbReference>
<keyword evidence="5" id="KW-0408">Iron</keyword>
<comment type="cofactor">
    <cofactor evidence="1">
        <name>heme b</name>
        <dbReference type="ChEBI" id="CHEBI:60344"/>
    </cofactor>
</comment>
<dbReference type="GO" id="GO:0004601">
    <property type="term" value="F:peroxidase activity"/>
    <property type="evidence" value="ECO:0007669"/>
    <property type="project" value="UniProtKB-KW"/>
</dbReference>
<evidence type="ECO:0000256" key="4">
    <source>
        <dbReference type="ARBA" id="ARBA00023002"/>
    </source>
</evidence>
<evidence type="ECO:0000256" key="1">
    <source>
        <dbReference type="ARBA" id="ARBA00001970"/>
    </source>
</evidence>
<dbReference type="InterPro" id="IPR006314">
    <property type="entry name" value="Dyp_peroxidase"/>
</dbReference>
<keyword evidence="8" id="KW-1185">Reference proteome</keyword>
<comment type="caution">
    <text evidence="7">The sequence shown here is derived from an EMBL/GenBank/DDBJ whole genome shotgun (WGS) entry which is preliminary data.</text>
</comment>
<dbReference type="SUPFAM" id="SSF54909">
    <property type="entry name" value="Dimeric alpha+beta barrel"/>
    <property type="match status" value="1"/>
</dbReference>
<dbReference type="PROSITE" id="PS51404">
    <property type="entry name" value="DYP_PEROXIDASE"/>
    <property type="match status" value="1"/>
</dbReference>
<protein>
    <submittedName>
        <fullName evidence="7">Dyp-type peroxidase</fullName>
    </submittedName>
</protein>
<dbReference type="EMBL" id="JBBKZU010000006">
    <property type="protein sequence ID" value="MEJ8812723.1"/>
    <property type="molecule type" value="Genomic_DNA"/>
</dbReference>